<keyword evidence="1" id="KW-0472">Membrane</keyword>
<evidence type="ECO:0000256" key="1">
    <source>
        <dbReference type="SAM" id="Phobius"/>
    </source>
</evidence>
<reference evidence="2 3" key="1">
    <citation type="submission" date="2020-09" db="EMBL/GenBank/DDBJ databases">
        <authorList>
            <person name="Kim M.K."/>
        </authorList>
    </citation>
    <scope>NUCLEOTIDE SEQUENCE [LARGE SCALE GENOMIC DNA]</scope>
    <source>
        <strain evidence="2 3">BT189</strain>
    </source>
</reference>
<keyword evidence="1" id="KW-0812">Transmembrane</keyword>
<keyword evidence="1" id="KW-1133">Transmembrane helix</keyword>
<proteinExistence type="predicted"/>
<keyword evidence="3" id="KW-1185">Reference proteome</keyword>
<evidence type="ECO:0000313" key="2">
    <source>
        <dbReference type="EMBL" id="MBD2722212.1"/>
    </source>
</evidence>
<gene>
    <name evidence="2" type="ORF">IC234_08735</name>
</gene>
<dbReference type="EMBL" id="JACXAC010000003">
    <property type="protein sequence ID" value="MBD2722212.1"/>
    <property type="molecule type" value="Genomic_DNA"/>
</dbReference>
<evidence type="ECO:0000313" key="3">
    <source>
        <dbReference type="Proteomes" id="UP000606003"/>
    </source>
</evidence>
<sequence length="300" mass="34108">MVSLEAKSAYMAPLLESPMPRFFVDILYDEPGLQPPKLQLADSNSLACNVLCFVRDADELPCRELYQQLQGRKPNKESEWIYNDYLVFSLVCAVKKFTLPSEWIRQLLALRASQDEEKKRLNATLGNILAGNLNNREDYHQVSLVYQMLTGEQVPDETRLNKMFNFLWRHPFPFFTSPFLNLISLKALELAFNRKGLLNPEQFFAAEQFTERFLHRTRSLASLVVTVLVLGLVLSLAIATVRYPTNGWVKLGLLLTSAFGVDVLASFSGLRDKLRDMATKALRRAFGYSPPTSSSTKSEK</sequence>
<organism evidence="2 3">
    <name type="scientific">Hymenobacter armeniacus</name>
    <dbReference type="NCBI Taxonomy" id="2771358"/>
    <lineage>
        <taxon>Bacteria</taxon>
        <taxon>Pseudomonadati</taxon>
        <taxon>Bacteroidota</taxon>
        <taxon>Cytophagia</taxon>
        <taxon>Cytophagales</taxon>
        <taxon>Hymenobacteraceae</taxon>
        <taxon>Hymenobacter</taxon>
    </lineage>
</organism>
<name>A0ABR8JQG2_9BACT</name>
<dbReference type="Proteomes" id="UP000606003">
    <property type="component" value="Unassembled WGS sequence"/>
</dbReference>
<accession>A0ABR8JQG2</accession>
<comment type="caution">
    <text evidence="2">The sequence shown here is derived from an EMBL/GenBank/DDBJ whole genome shotgun (WGS) entry which is preliminary data.</text>
</comment>
<feature type="transmembrane region" description="Helical" evidence="1">
    <location>
        <begin position="220"/>
        <end position="241"/>
    </location>
</feature>
<dbReference type="RefSeq" id="WP_190923519.1">
    <property type="nucleotide sequence ID" value="NZ_JACXAC010000003.1"/>
</dbReference>
<protein>
    <submittedName>
        <fullName evidence="2">Uncharacterized protein</fullName>
    </submittedName>
</protein>
<feature type="transmembrane region" description="Helical" evidence="1">
    <location>
        <begin position="247"/>
        <end position="270"/>
    </location>
</feature>